<evidence type="ECO:0000313" key="8">
    <source>
        <dbReference type="EMBL" id="KAJ1968879.1"/>
    </source>
</evidence>
<feature type="transmembrane region" description="Helical" evidence="7">
    <location>
        <begin position="278"/>
        <end position="298"/>
    </location>
</feature>
<evidence type="ECO:0000256" key="7">
    <source>
        <dbReference type="SAM" id="Phobius"/>
    </source>
</evidence>
<feature type="transmembrane region" description="Helical" evidence="7">
    <location>
        <begin position="136"/>
        <end position="154"/>
    </location>
</feature>
<dbReference type="Proteomes" id="UP001151582">
    <property type="component" value="Unassembled WGS sequence"/>
</dbReference>
<proteinExistence type="inferred from homology"/>
<keyword evidence="3 7" id="KW-0812">Transmembrane</keyword>
<dbReference type="GO" id="GO:0022857">
    <property type="term" value="F:transmembrane transporter activity"/>
    <property type="evidence" value="ECO:0007669"/>
    <property type="project" value="InterPro"/>
</dbReference>
<dbReference type="InterPro" id="IPR001898">
    <property type="entry name" value="SLC13A/DASS"/>
</dbReference>
<dbReference type="GO" id="GO:0016020">
    <property type="term" value="C:membrane"/>
    <property type="evidence" value="ECO:0007669"/>
    <property type="project" value="InterPro"/>
</dbReference>
<comment type="subcellular location">
    <subcellularLocation>
        <location evidence="1">Plastid</location>
        <location evidence="1">Chloroplast inner membrane</location>
        <topology evidence="1">Multi-pass membrane protein</topology>
    </subcellularLocation>
</comment>
<comment type="caution">
    <text evidence="8">The sequence shown here is derived from an EMBL/GenBank/DDBJ whole genome shotgun (WGS) entry which is preliminary data.</text>
</comment>
<feature type="transmembrane region" description="Helical" evidence="7">
    <location>
        <begin position="251"/>
        <end position="272"/>
    </location>
</feature>
<reference evidence="8" key="1">
    <citation type="submission" date="2022-07" db="EMBL/GenBank/DDBJ databases">
        <title>Phylogenomic reconstructions and comparative analyses of Kickxellomycotina fungi.</title>
        <authorList>
            <person name="Reynolds N.K."/>
            <person name="Stajich J.E."/>
            <person name="Barry K."/>
            <person name="Grigoriev I.V."/>
            <person name="Crous P."/>
            <person name="Smith M.E."/>
        </authorList>
    </citation>
    <scope>NUCLEOTIDE SEQUENCE</scope>
    <source>
        <strain evidence="8">RSA 567</strain>
    </source>
</reference>
<feature type="transmembrane region" description="Helical" evidence="7">
    <location>
        <begin position="12"/>
        <end position="30"/>
    </location>
</feature>
<comment type="similarity">
    <text evidence="2">Belongs to the SLC13A/DASS transporter (TC 2.A.47) family. DIT1 subfamily.</text>
</comment>
<name>A0A9W8AX73_9FUNG</name>
<feature type="transmembrane region" description="Helical" evidence="7">
    <location>
        <begin position="42"/>
        <end position="65"/>
    </location>
</feature>
<dbReference type="Pfam" id="PF00939">
    <property type="entry name" value="Na_sulph_symp"/>
    <property type="match status" value="1"/>
</dbReference>
<dbReference type="PANTHER" id="PTHR42826">
    <property type="entry name" value="DICARBOXYLATE TRANSPORTER 2.1, CHLOROPLASTIC"/>
    <property type="match status" value="1"/>
</dbReference>
<feature type="transmembrane region" description="Helical" evidence="7">
    <location>
        <begin position="160"/>
        <end position="179"/>
    </location>
</feature>
<evidence type="ECO:0000256" key="5">
    <source>
        <dbReference type="ARBA" id="ARBA00022989"/>
    </source>
</evidence>
<sequence>LILAPFVPSNTARGGGIIYPIVTSVIQSLGISPHRNAATGQFLLYAAAQANLVSSSLFITGMAGNPLLGTYAQDVFGIEWGFGRWLLGNAVPGAVLMVVVPLWLYYWLRPELDTCLVKQAIALQCERLEGFSGAEIRLCIILTGALALWATAAWTGLSSAVVAFLALTALVVTNVLTWPEVLKHTTAWDTLFWLGSLIVLTQQLGAFGVTPWIGQALAHGLQDLSPQMALWALALVYAVTMYLFSSITSHVLALGSPLLLAGRGLGCAVMPTVALFSYLSALVGCLTNYSTGTVVIYFSQGYISRPRWMALGLCTFALYIVVYGTVGVVWWTVLGWY</sequence>
<keyword evidence="4" id="KW-1001">Plastid inner membrane</keyword>
<accession>A0A9W8AX73</accession>
<dbReference type="EMBL" id="JANBQB010002037">
    <property type="protein sequence ID" value="KAJ1968879.1"/>
    <property type="molecule type" value="Genomic_DNA"/>
</dbReference>
<keyword evidence="5 7" id="KW-1133">Transmembrane helix</keyword>
<dbReference type="InterPro" id="IPR030676">
    <property type="entry name" value="CitT-rel"/>
</dbReference>
<dbReference type="NCBIfam" id="TIGR00785">
    <property type="entry name" value="dass"/>
    <property type="match status" value="1"/>
</dbReference>
<organism evidence="8 9">
    <name type="scientific">Dimargaris verticillata</name>
    <dbReference type="NCBI Taxonomy" id="2761393"/>
    <lineage>
        <taxon>Eukaryota</taxon>
        <taxon>Fungi</taxon>
        <taxon>Fungi incertae sedis</taxon>
        <taxon>Zoopagomycota</taxon>
        <taxon>Kickxellomycotina</taxon>
        <taxon>Dimargaritomycetes</taxon>
        <taxon>Dimargaritales</taxon>
        <taxon>Dimargaritaceae</taxon>
        <taxon>Dimargaris</taxon>
    </lineage>
</organism>
<keyword evidence="4" id="KW-0934">Plastid</keyword>
<evidence type="ECO:0000256" key="4">
    <source>
        <dbReference type="ARBA" id="ARBA00022780"/>
    </source>
</evidence>
<evidence type="ECO:0000256" key="3">
    <source>
        <dbReference type="ARBA" id="ARBA00022692"/>
    </source>
</evidence>
<keyword evidence="6 7" id="KW-0472">Membrane</keyword>
<feature type="non-terminal residue" evidence="8">
    <location>
        <position position="1"/>
    </location>
</feature>
<evidence type="ECO:0008006" key="10">
    <source>
        <dbReference type="Google" id="ProtNLM"/>
    </source>
</evidence>
<protein>
    <recommendedName>
        <fullName evidence="10">Anion transporter</fullName>
    </recommendedName>
</protein>
<evidence type="ECO:0000256" key="2">
    <source>
        <dbReference type="ARBA" id="ARBA00007349"/>
    </source>
</evidence>
<dbReference type="AlphaFoldDB" id="A0A9W8AX73"/>
<evidence type="ECO:0000313" key="9">
    <source>
        <dbReference type="Proteomes" id="UP001151582"/>
    </source>
</evidence>
<evidence type="ECO:0000256" key="1">
    <source>
        <dbReference type="ARBA" id="ARBA00004478"/>
    </source>
</evidence>
<keyword evidence="9" id="KW-1185">Reference proteome</keyword>
<evidence type="ECO:0000256" key="6">
    <source>
        <dbReference type="ARBA" id="ARBA00023136"/>
    </source>
</evidence>
<feature type="transmembrane region" description="Helical" evidence="7">
    <location>
        <begin position="191"/>
        <end position="213"/>
    </location>
</feature>
<dbReference type="OrthoDB" id="1695362at2759"/>
<feature type="transmembrane region" description="Helical" evidence="7">
    <location>
        <begin position="310"/>
        <end position="333"/>
    </location>
</feature>
<feature type="transmembrane region" description="Helical" evidence="7">
    <location>
        <begin position="85"/>
        <end position="108"/>
    </location>
</feature>
<gene>
    <name evidence="8" type="ORF">H4R34_006222</name>
</gene>
<feature type="transmembrane region" description="Helical" evidence="7">
    <location>
        <begin position="225"/>
        <end position="244"/>
    </location>
</feature>